<dbReference type="Pfam" id="PF10328">
    <property type="entry name" value="7TM_GPCR_Srx"/>
    <property type="match status" value="1"/>
</dbReference>
<name>A0A2G5V9B5_9PELO</name>
<keyword evidence="4" id="KW-1185">Reference proteome</keyword>
<dbReference type="EMBL" id="PDUG01000002">
    <property type="protein sequence ID" value="PIC48383.1"/>
    <property type="molecule type" value="Genomic_DNA"/>
</dbReference>
<sequence>MTTVDFFTAQFGGVLMILVSLIGLFFNVSAFYQYLSQEKTNFYIMCISKTISNSLHLLVYLLYNGPSALLYTQMGPEWLNRYLNQAIAYGLYCQGPLTQALITINRFLIVYFQPIIVPWYSKWITFASLAFCWIIAFYFSTLIGFPETCLIKFSHQKLTWIHEECPYIIHFILQSDFLFLVLPLGLFSNFMNIFIAIKLFLLSKSQSLSNETSRQRRKTTIRLFIQNCFEDWIYVLDTVNSLFIRDSVNDGFVIFLVTLGSNLITQVADGFVMFMSNYHQSRKQRVGSATRVRYLNPLKPSN</sequence>
<protein>
    <recommendedName>
        <fullName evidence="2">7TM GPCR serpentine receptor class x (Srx) domain-containing protein</fullName>
    </recommendedName>
</protein>
<dbReference type="Proteomes" id="UP000230233">
    <property type="component" value="Chromosome II"/>
</dbReference>
<evidence type="ECO:0000256" key="1">
    <source>
        <dbReference type="SAM" id="Phobius"/>
    </source>
</evidence>
<accession>A0A2G5V9B5</accession>
<feature type="transmembrane region" description="Helical" evidence="1">
    <location>
        <begin position="6"/>
        <end position="30"/>
    </location>
</feature>
<proteinExistence type="predicted"/>
<keyword evidence="1" id="KW-0472">Membrane</keyword>
<organism evidence="3 4">
    <name type="scientific">Caenorhabditis nigoni</name>
    <dbReference type="NCBI Taxonomy" id="1611254"/>
    <lineage>
        <taxon>Eukaryota</taxon>
        <taxon>Metazoa</taxon>
        <taxon>Ecdysozoa</taxon>
        <taxon>Nematoda</taxon>
        <taxon>Chromadorea</taxon>
        <taxon>Rhabditida</taxon>
        <taxon>Rhabditina</taxon>
        <taxon>Rhabditomorpha</taxon>
        <taxon>Rhabditoidea</taxon>
        <taxon>Rhabditidae</taxon>
        <taxon>Peloderinae</taxon>
        <taxon>Caenorhabditis</taxon>
    </lineage>
</organism>
<dbReference type="PANTHER" id="PTHR46952:SF2">
    <property type="entry name" value="7TM GPCR SERPENTINE RECEPTOR CLASS X (SRX) DOMAIN-CONTAINING PROTEIN"/>
    <property type="match status" value="1"/>
</dbReference>
<dbReference type="CDD" id="cd00637">
    <property type="entry name" value="7tm_classA_rhodopsin-like"/>
    <property type="match status" value="1"/>
</dbReference>
<feature type="transmembrane region" description="Helical" evidence="1">
    <location>
        <begin position="177"/>
        <end position="201"/>
    </location>
</feature>
<dbReference type="OrthoDB" id="5810068at2759"/>
<dbReference type="AlphaFoldDB" id="A0A2G5V9B5"/>
<feature type="domain" description="7TM GPCR serpentine receptor class x (Srx)" evidence="2">
    <location>
        <begin position="17"/>
        <end position="277"/>
    </location>
</feature>
<keyword evidence="1" id="KW-1133">Transmembrane helix</keyword>
<evidence type="ECO:0000313" key="4">
    <source>
        <dbReference type="Proteomes" id="UP000230233"/>
    </source>
</evidence>
<dbReference type="InterPro" id="IPR019430">
    <property type="entry name" value="7TM_GPCR_serpentine_rcpt_Srx"/>
</dbReference>
<evidence type="ECO:0000259" key="2">
    <source>
        <dbReference type="Pfam" id="PF10328"/>
    </source>
</evidence>
<dbReference type="PANTHER" id="PTHR46952">
    <property type="entry name" value="SERPENTINE RECEPTOR, CLASS X-RELATED"/>
    <property type="match status" value="1"/>
</dbReference>
<comment type="caution">
    <text evidence="3">The sequence shown here is derived from an EMBL/GenBank/DDBJ whole genome shotgun (WGS) entry which is preliminary data.</text>
</comment>
<reference evidence="4" key="1">
    <citation type="submission" date="2017-10" db="EMBL/GenBank/DDBJ databases">
        <title>Rapid genome shrinkage in a self-fertile nematode reveals novel sperm competition proteins.</title>
        <authorList>
            <person name="Yin D."/>
            <person name="Schwarz E.M."/>
            <person name="Thomas C.G."/>
            <person name="Felde R.L."/>
            <person name="Korf I.F."/>
            <person name="Cutter A.D."/>
            <person name="Schartner C.M."/>
            <person name="Ralston E.J."/>
            <person name="Meyer B.J."/>
            <person name="Haag E.S."/>
        </authorList>
    </citation>
    <scope>NUCLEOTIDE SEQUENCE [LARGE SCALE GENOMIC DNA]</scope>
    <source>
        <strain evidence="4">JU1422</strain>
    </source>
</reference>
<feature type="transmembrane region" description="Helical" evidence="1">
    <location>
        <begin position="252"/>
        <end position="275"/>
    </location>
</feature>
<gene>
    <name evidence="3" type="primary">Cni-srx-111</name>
    <name evidence="3" type="synonym">Cnig_chr_II.g7373</name>
    <name evidence="3" type="ORF">B9Z55_007373</name>
</gene>
<keyword evidence="1" id="KW-0812">Transmembrane</keyword>
<dbReference type="SUPFAM" id="SSF81321">
    <property type="entry name" value="Family A G protein-coupled receptor-like"/>
    <property type="match status" value="1"/>
</dbReference>
<evidence type="ECO:0000313" key="3">
    <source>
        <dbReference type="EMBL" id="PIC48383.1"/>
    </source>
</evidence>
<feature type="transmembrane region" description="Helical" evidence="1">
    <location>
        <begin position="123"/>
        <end position="145"/>
    </location>
</feature>
<dbReference type="Gene3D" id="1.20.1070.10">
    <property type="entry name" value="Rhodopsin 7-helix transmembrane proteins"/>
    <property type="match status" value="1"/>
</dbReference>